<dbReference type="EMBL" id="CP053435">
    <property type="protein sequence ID" value="QJW88338.1"/>
    <property type="molecule type" value="Genomic_DNA"/>
</dbReference>
<accession>A0A6M5Y0N8</accession>
<protein>
    <submittedName>
        <fullName evidence="1">Uncharacterized protein</fullName>
    </submittedName>
</protein>
<dbReference type="AlphaFoldDB" id="A0A6M5Y0N8"/>
<evidence type="ECO:0000313" key="2">
    <source>
        <dbReference type="Proteomes" id="UP000502756"/>
    </source>
</evidence>
<proteinExistence type="predicted"/>
<gene>
    <name evidence="1" type="ORF">HNV11_02585</name>
</gene>
<name>A0A6M5Y0N8_9BACT</name>
<dbReference type="RefSeq" id="WP_171738171.1">
    <property type="nucleotide sequence ID" value="NZ_CP053435.1"/>
</dbReference>
<evidence type="ECO:0000313" key="1">
    <source>
        <dbReference type="EMBL" id="QJW88338.1"/>
    </source>
</evidence>
<dbReference type="Proteomes" id="UP000502756">
    <property type="component" value="Chromosome"/>
</dbReference>
<reference evidence="1 2" key="1">
    <citation type="submission" date="2020-05" db="EMBL/GenBank/DDBJ databases">
        <title>Genome sequencing of Spirosoma sp. TS118.</title>
        <authorList>
            <person name="Lee J.-H."/>
            <person name="Jeong S."/>
            <person name="Zhao L."/>
            <person name="Jung J.-H."/>
            <person name="Kim M.-K."/>
            <person name="Lim S."/>
        </authorList>
    </citation>
    <scope>NUCLEOTIDE SEQUENCE [LARGE SCALE GENOMIC DNA]</scope>
    <source>
        <strain evidence="1 2">TS118</strain>
    </source>
</reference>
<organism evidence="1 2">
    <name type="scientific">Spirosoma taeanense</name>
    <dbReference type="NCBI Taxonomy" id="2735870"/>
    <lineage>
        <taxon>Bacteria</taxon>
        <taxon>Pseudomonadati</taxon>
        <taxon>Bacteroidota</taxon>
        <taxon>Cytophagia</taxon>
        <taxon>Cytophagales</taxon>
        <taxon>Cytophagaceae</taxon>
        <taxon>Spirosoma</taxon>
    </lineage>
</organism>
<keyword evidence="2" id="KW-1185">Reference proteome</keyword>
<sequence>MDSIFNENVGRFLDPKETKLMTGAYRDRKLAAGLTDEDYVRSEYFGLNQIQYLLSQPGCVGLRVHHAKRWEDAEGRPTEEGKGQLKPRVLLTGVDADGRDIFLRMGSSGLKDMAGSDGMSQALGDGHTCPQHCGR</sequence>
<dbReference type="KEGG" id="stae:HNV11_02585"/>